<dbReference type="AlphaFoldDB" id="A0A9D4UZR0"/>
<gene>
    <name evidence="1" type="ORF">GOP47_0009034</name>
</gene>
<evidence type="ECO:0000313" key="2">
    <source>
        <dbReference type="Proteomes" id="UP000886520"/>
    </source>
</evidence>
<proteinExistence type="predicted"/>
<dbReference type="EMBL" id="JABFUD020000008">
    <property type="protein sequence ID" value="KAI5076969.1"/>
    <property type="molecule type" value="Genomic_DNA"/>
</dbReference>
<evidence type="ECO:0000313" key="1">
    <source>
        <dbReference type="EMBL" id="KAI5076969.1"/>
    </source>
</evidence>
<organism evidence="1 2">
    <name type="scientific">Adiantum capillus-veneris</name>
    <name type="common">Maidenhair fern</name>
    <dbReference type="NCBI Taxonomy" id="13818"/>
    <lineage>
        <taxon>Eukaryota</taxon>
        <taxon>Viridiplantae</taxon>
        <taxon>Streptophyta</taxon>
        <taxon>Embryophyta</taxon>
        <taxon>Tracheophyta</taxon>
        <taxon>Polypodiopsida</taxon>
        <taxon>Polypodiidae</taxon>
        <taxon>Polypodiales</taxon>
        <taxon>Pteridineae</taxon>
        <taxon>Pteridaceae</taxon>
        <taxon>Vittarioideae</taxon>
        <taxon>Adiantum</taxon>
    </lineage>
</organism>
<sequence length="126" mass="14971">MLVSVSTCCMCVCVCVRERERERERESIFYCAIHHKNILFKNKLEESMYSVFNTTKTKTTGKAICYLELLDFNYRATNYQTNYQHRRAMDCHQVIRLGGTNKLSEIHDDGELYWELNWCGKQLCNH</sequence>
<protein>
    <submittedName>
        <fullName evidence="1">Uncharacterized protein</fullName>
    </submittedName>
</protein>
<accession>A0A9D4UZR0</accession>
<name>A0A9D4UZR0_ADICA</name>
<comment type="caution">
    <text evidence="1">The sequence shown here is derived from an EMBL/GenBank/DDBJ whole genome shotgun (WGS) entry which is preliminary data.</text>
</comment>
<dbReference type="Proteomes" id="UP000886520">
    <property type="component" value="Chromosome 8"/>
</dbReference>
<reference evidence="1" key="1">
    <citation type="submission" date="2021-01" db="EMBL/GenBank/DDBJ databases">
        <title>Adiantum capillus-veneris genome.</title>
        <authorList>
            <person name="Fang Y."/>
            <person name="Liao Q."/>
        </authorList>
    </citation>
    <scope>NUCLEOTIDE SEQUENCE</scope>
    <source>
        <strain evidence="1">H3</strain>
        <tissue evidence="1">Leaf</tissue>
    </source>
</reference>
<keyword evidence="2" id="KW-1185">Reference proteome</keyword>